<accession>A0ABX7REI7</accession>
<dbReference type="InterPro" id="IPR017824">
    <property type="entry name" value="Aminodeoxychorismate_lyase_IV"/>
</dbReference>
<dbReference type="PANTHER" id="PTHR42743:SF2">
    <property type="entry name" value="AMINODEOXYCHORISMATE LYASE"/>
    <property type="match status" value="1"/>
</dbReference>
<comment type="subunit">
    <text evidence="3">Homodimer.</text>
</comment>
<dbReference type="InterPro" id="IPR050571">
    <property type="entry name" value="Class-IV_PLP-Dep_Aminotrnsfr"/>
</dbReference>
<reference evidence="11 12" key="1">
    <citation type="submission" date="2021-02" db="EMBL/GenBank/DDBJ databases">
        <title>Lysobacter arenosi sp. nov., isolated from soil of gangwondo yeongwol, south Korea.</title>
        <authorList>
            <person name="Kim K.R."/>
            <person name="Kim K.H."/>
            <person name="Jeon C.O."/>
        </authorList>
    </citation>
    <scope>NUCLEOTIDE SEQUENCE [LARGE SCALE GENOMIC DNA]</scope>
    <source>
        <strain evidence="11 12">R7</strain>
    </source>
</reference>
<dbReference type="EMBL" id="CP071517">
    <property type="protein sequence ID" value="QSX75357.1"/>
    <property type="molecule type" value="Genomic_DNA"/>
</dbReference>
<dbReference type="Pfam" id="PF01063">
    <property type="entry name" value="Aminotran_4"/>
    <property type="match status" value="1"/>
</dbReference>
<dbReference type="NCBIfam" id="TIGR03461">
    <property type="entry name" value="pabC_Proteo"/>
    <property type="match status" value="1"/>
</dbReference>
<dbReference type="PANTHER" id="PTHR42743">
    <property type="entry name" value="AMINO-ACID AMINOTRANSFERASE"/>
    <property type="match status" value="1"/>
</dbReference>
<dbReference type="CDD" id="cd01559">
    <property type="entry name" value="ADCL_like"/>
    <property type="match status" value="1"/>
</dbReference>
<comment type="catalytic activity">
    <reaction evidence="9">
        <text>4-amino-4-deoxychorismate = 4-aminobenzoate + pyruvate + H(+)</text>
        <dbReference type="Rhea" id="RHEA:16201"/>
        <dbReference type="ChEBI" id="CHEBI:15361"/>
        <dbReference type="ChEBI" id="CHEBI:15378"/>
        <dbReference type="ChEBI" id="CHEBI:17836"/>
        <dbReference type="ChEBI" id="CHEBI:58406"/>
        <dbReference type="EC" id="4.1.3.38"/>
    </reaction>
</comment>
<dbReference type="GO" id="GO:0008696">
    <property type="term" value="F:4-amino-4-deoxychorismate lyase activity"/>
    <property type="evidence" value="ECO:0007669"/>
    <property type="project" value="UniProtKB-EC"/>
</dbReference>
<dbReference type="Proteomes" id="UP000663400">
    <property type="component" value="Chromosome"/>
</dbReference>
<evidence type="ECO:0000256" key="4">
    <source>
        <dbReference type="ARBA" id="ARBA00022898"/>
    </source>
</evidence>
<dbReference type="SUPFAM" id="SSF56752">
    <property type="entry name" value="D-aminoacid aminotransferase-like PLP-dependent enzymes"/>
    <property type="match status" value="1"/>
</dbReference>
<evidence type="ECO:0000256" key="10">
    <source>
        <dbReference type="NCBIfam" id="TIGR03461"/>
    </source>
</evidence>
<name>A0ABX7REI7_9GAMM</name>
<keyword evidence="6 11" id="KW-0456">Lyase</keyword>
<dbReference type="InterPro" id="IPR036038">
    <property type="entry name" value="Aminotransferase-like"/>
</dbReference>
<keyword evidence="5" id="KW-0289">Folate biosynthesis</keyword>
<evidence type="ECO:0000313" key="11">
    <source>
        <dbReference type="EMBL" id="QSX75357.1"/>
    </source>
</evidence>
<gene>
    <name evidence="11" type="primary">pabC</name>
    <name evidence="11" type="ORF">HIV01_002000</name>
</gene>
<keyword evidence="12" id="KW-1185">Reference proteome</keyword>
<sequence length="273" mass="29518">MSVTAVRYFVGDQTVPALPDLDRGLAYGDGLFETVRAHQGRMHWWPAHWQRLQRGAAMLRITLPDERIVLAEATRLLDGGNVVLKLVVTRGSGGRGYSPVQACVPNWTLSTHPLPPSPAAGLSLRWCDTRLALQPALAGIKHCNRLEQVLARGEWDDPAIDEGLVCSSEGDVVSATAANVFILRQGAWSTPQVDRCGVAGVCRAWALKALPAREARLAVTDVEAADAVFLCNGVRGILPVARLGARTWQPHLQVVALQHRLAAEHPAFATEVS</sequence>
<keyword evidence="4" id="KW-0663">Pyridoxal phosphate</keyword>
<dbReference type="Gene3D" id="3.30.470.10">
    <property type="match status" value="1"/>
</dbReference>
<dbReference type="InterPro" id="IPR043131">
    <property type="entry name" value="BCAT-like_N"/>
</dbReference>
<evidence type="ECO:0000256" key="7">
    <source>
        <dbReference type="ARBA" id="ARBA00035633"/>
    </source>
</evidence>
<evidence type="ECO:0000256" key="9">
    <source>
        <dbReference type="ARBA" id="ARBA00049529"/>
    </source>
</evidence>
<evidence type="ECO:0000256" key="5">
    <source>
        <dbReference type="ARBA" id="ARBA00022909"/>
    </source>
</evidence>
<dbReference type="Gene3D" id="3.20.10.10">
    <property type="entry name" value="D-amino Acid Aminotransferase, subunit A, domain 2"/>
    <property type="match status" value="1"/>
</dbReference>
<evidence type="ECO:0000313" key="12">
    <source>
        <dbReference type="Proteomes" id="UP000663400"/>
    </source>
</evidence>
<comment type="pathway">
    <text evidence="7">Cofactor biosynthesis; tetrahydrofolate biosynthesis; 4-aminobenzoate from chorismate: step 2/2.</text>
</comment>
<dbReference type="RefSeq" id="WP_200604595.1">
    <property type="nucleotide sequence ID" value="NZ_CP071517.1"/>
</dbReference>
<evidence type="ECO:0000256" key="8">
    <source>
        <dbReference type="ARBA" id="ARBA00035676"/>
    </source>
</evidence>
<evidence type="ECO:0000256" key="1">
    <source>
        <dbReference type="ARBA" id="ARBA00001933"/>
    </source>
</evidence>
<evidence type="ECO:0000256" key="6">
    <source>
        <dbReference type="ARBA" id="ARBA00023239"/>
    </source>
</evidence>
<comment type="similarity">
    <text evidence="2">Belongs to the class-IV pyridoxal-phosphate-dependent aminotransferase family.</text>
</comment>
<organism evidence="11 12">
    <name type="scientific">Lysobacter arenosi</name>
    <dbReference type="NCBI Taxonomy" id="2795387"/>
    <lineage>
        <taxon>Bacteria</taxon>
        <taxon>Pseudomonadati</taxon>
        <taxon>Pseudomonadota</taxon>
        <taxon>Gammaproteobacteria</taxon>
        <taxon>Lysobacterales</taxon>
        <taxon>Lysobacteraceae</taxon>
        <taxon>Lysobacter</taxon>
    </lineage>
</organism>
<proteinExistence type="inferred from homology"/>
<dbReference type="InterPro" id="IPR043132">
    <property type="entry name" value="BCAT-like_C"/>
</dbReference>
<dbReference type="EC" id="4.1.3.38" evidence="8 10"/>
<dbReference type="InterPro" id="IPR001544">
    <property type="entry name" value="Aminotrans_IV"/>
</dbReference>
<evidence type="ECO:0000256" key="3">
    <source>
        <dbReference type="ARBA" id="ARBA00011738"/>
    </source>
</evidence>
<evidence type="ECO:0000256" key="2">
    <source>
        <dbReference type="ARBA" id="ARBA00009320"/>
    </source>
</evidence>
<protein>
    <recommendedName>
        <fullName evidence="8 10">Aminodeoxychorismate lyase</fullName>
        <ecNumber evidence="8 10">4.1.3.38</ecNumber>
    </recommendedName>
</protein>
<comment type="cofactor">
    <cofactor evidence="1">
        <name>pyridoxal 5'-phosphate</name>
        <dbReference type="ChEBI" id="CHEBI:597326"/>
    </cofactor>
</comment>